<dbReference type="Pfam" id="PF01903">
    <property type="entry name" value="CbiX"/>
    <property type="match status" value="2"/>
</dbReference>
<evidence type="ECO:0000256" key="2">
    <source>
        <dbReference type="ARBA" id="ARBA00023239"/>
    </source>
</evidence>
<reference evidence="3 4" key="1">
    <citation type="submission" date="2016-10" db="EMBL/GenBank/DDBJ databases">
        <authorList>
            <person name="de Groot N.N."/>
        </authorList>
    </citation>
    <scope>NUCLEOTIDE SEQUENCE [LARGE SCALE GENOMIC DNA]</scope>
    <source>
        <strain evidence="3 4">DSM 21741</strain>
    </source>
</reference>
<dbReference type="GO" id="GO:0016829">
    <property type="term" value="F:lyase activity"/>
    <property type="evidence" value="ECO:0007669"/>
    <property type="project" value="UniProtKB-KW"/>
</dbReference>
<dbReference type="SUPFAM" id="SSF53800">
    <property type="entry name" value="Chelatase"/>
    <property type="match status" value="1"/>
</dbReference>
<sequence>MPGHRPTTEPSADAGGSSVSGAGPALVGLAHGSRHAEGTRAVEQLMGLVSANGGVDARPAFLDLAAPDLTTTAAALVATGHRSAVVVPLLFTVAFHATVDVPEAVAAASAATGLELVLADVLGTGEDTLELVRASLAQAAVPGDHDVLLYAVGSSTAAANEAVHDLAERLARHRGGRARAAFATTDPRPAAVLPELGDRVALVPLFLAPGLLLAPLATLARERGWVLLPPLGDLAAPLVLRRHAQARQRAGLR</sequence>
<dbReference type="Proteomes" id="UP000199092">
    <property type="component" value="Chromosome I"/>
</dbReference>
<dbReference type="InterPro" id="IPR002762">
    <property type="entry name" value="CbiX-like"/>
</dbReference>
<dbReference type="InterPro" id="IPR050963">
    <property type="entry name" value="Sirohydro_Cobaltochel/CbiX"/>
</dbReference>
<gene>
    <name evidence="3" type="ORF">SAMN04488543_3581</name>
</gene>
<accession>A0A1H1Z5F9</accession>
<dbReference type="CDD" id="cd03416">
    <property type="entry name" value="CbiX_SirB_N"/>
    <property type="match status" value="1"/>
</dbReference>
<keyword evidence="2" id="KW-0456">Lyase</keyword>
<evidence type="ECO:0000313" key="4">
    <source>
        <dbReference type="Proteomes" id="UP000199092"/>
    </source>
</evidence>
<proteinExistence type="predicted"/>
<dbReference type="EMBL" id="LT629749">
    <property type="protein sequence ID" value="SDT28857.1"/>
    <property type="molecule type" value="Genomic_DNA"/>
</dbReference>
<dbReference type="GO" id="GO:0046872">
    <property type="term" value="F:metal ion binding"/>
    <property type="evidence" value="ECO:0007669"/>
    <property type="project" value="UniProtKB-KW"/>
</dbReference>
<dbReference type="STRING" id="546871.SAMN04488543_3581"/>
<name>A0A1H1Z5F9_9ACTN</name>
<dbReference type="Gene3D" id="3.40.50.1400">
    <property type="match status" value="2"/>
</dbReference>
<dbReference type="PANTHER" id="PTHR33542:SF5">
    <property type="entry name" value="FERROCHELATASE CHE1"/>
    <property type="match status" value="1"/>
</dbReference>
<dbReference type="PANTHER" id="PTHR33542">
    <property type="entry name" value="SIROHYDROCHLORIN FERROCHELATASE, CHLOROPLASTIC"/>
    <property type="match status" value="1"/>
</dbReference>
<keyword evidence="1" id="KW-0479">Metal-binding</keyword>
<organism evidence="3 4">
    <name type="scientific">Friedmanniella luteola</name>
    <dbReference type="NCBI Taxonomy" id="546871"/>
    <lineage>
        <taxon>Bacteria</taxon>
        <taxon>Bacillati</taxon>
        <taxon>Actinomycetota</taxon>
        <taxon>Actinomycetes</taxon>
        <taxon>Propionibacteriales</taxon>
        <taxon>Nocardioidaceae</taxon>
        <taxon>Friedmanniella</taxon>
    </lineage>
</organism>
<keyword evidence="4" id="KW-1185">Reference proteome</keyword>
<evidence type="ECO:0000313" key="3">
    <source>
        <dbReference type="EMBL" id="SDT28857.1"/>
    </source>
</evidence>
<protein>
    <submittedName>
        <fullName evidence="3">Sirohydrochlorin ferrochelatase</fullName>
    </submittedName>
</protein>
<evidence type="ECO:0000256" key="1">
    <source>
        <dbReference type="ARBA" id="ARBA00022723"/>
    </source>
</evidence>
<dbReference type="AlphaFoldDB" id="A0A1H1Z5F9"/>